<feature type="domain" description="HTH araC/xylS-type" evidence="4">
    <location>
        <begin position="185"/>
        <end position="283"/>
    </location>
</feature>
<comment type="caution">
    <text evidence="5">The sequence shown here is derived from an EMBL/GenBank/DDBJ whole genome shotgun (WGS) entry which is preliminary data.</text>
</comment>
<keyword evidence="1" id="KW-0805">Transcription regulation</keyword>
<dbReference type="InterPro" id="IPR020449">
    <property type="entry name" value="Tscrpt_reg_AraC-type_HTH"/>
</dbReference>
<dbReference type="GO" id="GO:0043565">
    <property type="term" value="F:sequence-specific DNA binding"/>
    <property type="evidence" value="ECO:0007669"/>
    <property type="project" value="InterPro"/>
</dbReference>
<dbReference type="InterPro" id="IPR009057">
    <property type="entry name" value="Homeodomain-like_sf"/>
</dbReference>
<dbReference type="SUPFAM" id="SSF51182">
    <property type="entry name" value="RmlC-like cupins"/>
    <property type="match status" value="1"/>
</dbReference>
<proteinExistence type="predicted"/>
<dbReference type="PRINTS" id="PR00032">
    <property type="entry name" value="HTHARAC"/>
</dbReference>
<evidence type="ECO:0000256" key="1">
    <source>
        <dbReference type="ARBA" id="ARBA00023015"/>
    </source>
</evidence>
<evidence type="ECO:0000259" key="4">
    <source>
        <dbReference type="PROSITE" id="PS01124"/>
    </source>
</evidence>
<dbReference type="Gene3D" id="1.10.10.60">
    <property type="entry name" value="Homeodomain-like"/>
    <property type="match status" value="1"/>
</dbReference>
<evidence type="ECO:0000256" key="3">
    <source>
        <dbReference type="ARBA" id="ARBA00023163"/>
    </source>
</evidence>
<dbReference type="InterPro" id="IPR011051">
    <property type="entry name" value="RmlC_Cupin_sf"/>
</dbReference>
<name>A0A6L5X6E6_9FIRM</name>
<dbReference type="PANTHER" id="PTHR43280:SF27">
    <property type="entry name" value="TRANSCRIPTIONAL REGULATOR MTLR"/>
    <property type="match status" value="1"/>
</dbReference>
<dbReference type="Pfam" id="PF12833">
    <property type="entry name" value="HTH_18"/>
    <property type="match status" value="1"/>
</dbReference>
<dbReference type="InterPro" id="IPR014710">
    <property type="entry name" value="RmlC-like_jellyroll"/>
</dbReference>
<keyword evidence="6" id="KW-1185">Reference proteome</keyword>
<keyword evidence="2" id="KW-0238">DNA-binding</keyword>
<dbReference type="InterPro" id="IPR018062">
    <property type="entry name" value="HTH_AraC-typ_CS"/>
</dbReference>
<dbReference type="InterPro" id="IPR003313">
    <property type="entry name" value="AraC-bd"/>
</dbReference>
<dbReference type="PROSITE" id="PS01124">
    <property type="entry name" value="HTH_ARAC_FAMILY_2"/>
    <property type="match status" value="1"/>
</dbReference>
<evidence type="ECO:0000313" key="5">
    <source>
        <dbReference type="EMBL" id="MSS14454.1"/>
    </source>
</evidence>
<organism evidence="5 6">
    <name type="scientific">Porcincola intestinalis</name>
    <dbReference type="NCBI Taxonomy" id="2606632"/>
    <lineage>
        <taxon>Bacteria</taxon>
        <taxon>Bacillati</taxon>
        <taxon>Bacillota</taxon>
        <taxon>Clostridia</taxon>
        <taxon>Lachnospirales</taxon>
        <taxon>Lachnospiraceae</taxon>
        <taxon>Porcincola</taxon>
    </lineage>
</organism>
<dbReference type="AlphaFoldDB" id="A0A6L5X6E6"/>
<dbReference type="PANTHER" id="PTHR43280">
    <property type="entry name" value="ARAC-FAMILY TRANSCRIPTIONAL REGULATOR"/>
    <property type="match status" value="1"/>
</dbReference>
<dbReference type="Pfam" id="PF02311">
    <property type="entry name" value="AraC_binding"/>
    <property type="match status" value="1"/>
</dbReference>
<sequence>MSKNDRLFKHLNMSMTGNIMTTDISWFRIIFSGNENLNTSMHKHIVHELQYVYKGCLPILIGQKILSIKAGEYALIPAGIQHKVISPDVPTRKLVIGFSIESDDLYVKNTYNHLASPVFQTATPVFQQLADVLVEKYSASYISTPSASAMSCILHILLLDITDEISSADQIQTMTQAAESYQRFNQILSFINERAFNNISIQDVADNLSLSVRQTSRICHNLFGCTINQLISQVRIQQICFLLTRSDNSISKIAEMAGFSNPYTFSRFFSHQTGVSPSTYRKNYEIKKE</sequence>
<keyword evidence="3" id="KW-0804">Transcription</keyword>
<dbReference type="GO" id="GO:0003700">
    <property type="term" value="F:DNA-binding transcription factor activity"/>
    <property type="evidence" value="ECO:0007669"/>
    <property type="project" value="InterPro"/>
</dbReference>
<dbReference type="PROSITE" id="PS00041">
    <property type="entry name" value="HTH_ARAC_FAMILY_1"/>
    <property type="match status" value="1"/>
</dbReference>
<gene>
    <name evidence="5" type="ORF">FYJ35_05260</name>
</gene>
<dbReference type="SUPFAM" id="SSF46689">
    <property type="entry name" value="Homeodomain-like"/>
    <property type="match status" value="1"/>
</dbReference>
<evidence type="ECO:0000256" key="2">
    <source>
        <dbReference type="ARBA" id="ARBA00023125"/>
    </source>
</evidence>
<dbReference type="InterPro" id="IPR018060">
    <property type="entry name" value="HTH_AraC"/>
</dbReference>
<dbReference type="RefSeq" id="WP_154524252.1">
    <property type="nucleotide sequence ID" value="NZ_VULZ01000004.1"/>
</dbReference>
<dbReference type="SMART" id="SM00342">
    <property type="entry name" value="HTH_ARAC"/>
    <property type="match status" value="1"/>
</dbReference>
<protein>
    <submittedName>
        <fullName evidence="5">Helix-turn-helix transcriptional regulator</fullName>
    </submittedName>
</protein>
<evidence type="ECO:0000313" key="6">
    <source>
        <dbReference type="Proteomes" id="UP000481852"/>
    </source>
</evidence>
<reference evidence="5 6" key="1">
    <citation type="submission" date="2019-08" db="EMBL/GenBank/DDBJ databases">
        <title>In-depth cultivation of the pig gut microbiome towards novel bacterial diversity and tailored functional studies.</title>
        <authorList>
            <person name="Wylensek D."/>
            <person name="Hitch T.C.A."/>
            <person name="Clavel T."/>
        </authorList>
    </citation>
    <scope>NUCLEOTIDE SEQUENCE [LARGE SCALE GENOMIC DNA]</scope>
    <source>
        <strain evidence="5 6">Oil+RF-744-WCA-WT-11</strain>
    </source>
</reference>
<dbReference type="Gene3D" id="2.60.120.10">
    <property type="entry name" value="Jelly Rolls"/>
    <property type="match status" value="1"/>
</dbReference>
<dbReference type="Proteomes" id="UP000481852">
    <property type="component" value="Unassembled WGS sequence"/>
</dbReference>
<dbReference type="EMBL" id="VULZ01000004">
    <property type="protein sequence ID" value="MSS14454.1"/>
    <property type="molecule type" value="Genomic_DNA"/>
</dbReference>
<accession>A0A6L5X6E6</accession>